<dbReference type="InterPro" id="IPR009000">
    <property type="entry name" value="Transl_B-barrel_sf"/>
</dbReference>
<dbReference type="Gene3D" id="3.10.310.40">
    <property type="match status" value="1"/>
</dbReference>
<dbReference type="InterPro" id="IPR023033">
    <property type="entry name" value="Ala_tRNA_ligase_euk/bac"/>
</dbReference>
<evidence type="ECO:0000256" key="8">
    <source>
        <dbReference type="ARBA" id="ARBA00022884"/>
    </source>
</evidence>
<dbReference type="InterPro" id="IPR003156">
    <property type="entry name" value="DHHA1_dom"/>
</dbReference>
<keyword evidence="14" id="KW-1185">Reference proteome</keyword>
<comment type="similarity">
    <text evidence="1 11">Belongs to the class-II aminoacyl-tRNA synthetase family.</text>
</comment>
<feature type="binding site" evidence="11">
    <location>
        <position position="676"/>
    </location>
    <ligand>
        <name>Zn(2+)</name>
        <dbReference type="ChEBI" id="CHEBI:29105"/>
    </ligand>
</feature>
<dbReference type="EMBL" id="SMFM01000001">
    <property type="protein sequence ID" value="TDD78775.1"/>
    <property type="molecule type" value="Genomic_DNA"/>
</dbReference>
<comment type="function">
    <text evidence="11">Catalyzes the attachment of alanine to tRNA(Ala) in a two-step reaction: alanine is first activated by ATP to form Ala-AMP and then transferred to the acceptor end of tRNA(Ala). Also edits incorrectly charged Ser-tRNA(Ala) and Gly-tRNA(Ala) via its editing domain.</text>
</comment>
<dbReference type="Pfam" id="PF01411">
    <property type="entry name" value="tRNA-synt_2c"/>
    <property type="match status" value="1"/>
</dbReference>
<keyword evidence="9 11" id="KW-0648">Protein biosynthesis</keyword>
<dbReference type="InterPro" id="IPR018165">
    <property type="entry name" value="Ala-tRNA-synth_IIc_core"/>
</dbReference>
<evidence type="ECO:0000256" key="4">
    <source>
        <dbReference type="ARBA" id="ARBA00022723"/>
    </source>
</evidence>
<dbReference type="GO" id="GO:0006419">
    <property type="term" value="P:alanyl-tRNA aminoacylation"/>
    <property type="evidence" value="ECO:0007669"/>
    <property type="project" value="UniProtKB-UniRule"/>
</dbReference>
<accession>A0A4R5B106</accession>
<keyword evidence="5 11" id="KW-0547">Nucleotide-binding</keyword>
<sequence length="882" mass="98503">MTSQDVRKQFLDFFASKGHLIVPSAPIVLKDDPTLMFNNSGMAQFKEYFLGNGTPKSTRIADTQKCLRVSGKHNDLEDVGFDTYHHTMFEMLGNWSFGDYFKKEAINWAWELLTEVYKIPKENLYVSVFEGNPEENVPFDQEAWDIWKELIDEDRIILGNKKDNFWEMGDQGPCGPCSEIHVDIRSAAEKALVSGKSLVNNDHPQVVEIWNNVFMEFNRKADGSLEKLPAKHVDTGMGFERLCMALQGKTSNYDTDVFTPLIEKVEQITGLKYTTNDVILNNSEESQEQNKTNIAIRVVVDHVRAVAFAIADGQLPSNTGAGYVIRRILRRAIRYGFTFLNTKEPFINQLVTVLANQMGGFFPEIKSQQQLVTNVIREEEASFLRTLDQGLQLLENVVAETKGSTVSGTKAFELYDTFGFPIDLTALILREKGFELDEAGFNAAMQEQKNRSRAASEVSTEDWSVLIPGNVETFVGYDKSESDVKITRIRKVDSKKDGILYQIVLDNTPFYPEGGGQVGDKGMLVSANETIEIIDTKKENNLILHFAKQLPENVNAGFVAKVNQDLRSLSSRNHSATHLMHQALRSILGTHVEQKGSLVNPNYLRFDFSHFAKMTETELQQVEDFVNARIQEQLPLIERRNIPFAQAVQEGAMALFGEKYGDEVRAIKFGESMELCGGIHVKNTAEIWHFKIVSEGAVAAGIRRIEAITSDAVKAYFASYENTLNDVKTALKNPQDILKAVHSMQEENAKLTKQIEALVKDKVKNLKVSLIAEIQEINGVQFLAKQVDLNPEGAKDLAYELGNLGNNLFLVLATADEDKPMLTCYVSKELVAEKGLNAGQVVRELGKFIQGGGGGQPFFATAGGKNVAGIQQALEKAVEYVK</sequence>
<dbReference type="Gene3D" id="2.40.30.130">
    <property type="match status" value="1"/>
</dbReference>
<proteinExistence type="inferred from homology"/>
<keyword evidence="3 11" id="KW-0436">Ligase</keyword>
<dbReference type="InterPro" id="IPR018162">
    <property type="entry name" value="Ala-tRNA-ligase_IIc_anticod-bd"/>
</dbReference>
<dbReference type="AlphaFoldDB" id="A0A4R5B106"/>
<evidence type="ECO:0000259" key="12">
    <source>
        <dbReference type="PROSITE" id="PS50860"/>
    </source>
</evidence>
<dbReference type="Proteomes" id="UP000295278">
    <property type="component" value="Unassembled WGS sequence"/>
</dbReference>
<name>A0A4R5B106_9FLAO</name>
<reference evidence="13 14" key="1">
    <citation type="submission" date="2019-03" db="EMBL/GenBank/DDBJ databases">
        <title>Flavobacterium AT-3-2 sp. nov., isolated from arctic soil.</title>
        <authorList>
            <person name="Chaudhary D.K."/>
        </authorList>
    </citation>
    <scope>NUCLEOTIDE SEQUENCE [LARGE SCALE GENOMIC DNA]</scope>
    <source>
        <strain evidence="13 14">AT-3-2</strain>
    </source>
</reference>
<dbReference type="PROSITE" id="PS50860">
    <property type="entry name" value="AA_TRNA_LIGASE_II_ALA"/>
    <property type="match status" value="1"/>
</dbReference>
<feature type="binding site" evidence="11">
    <location>
        <position position="578"/>
    </location>
    <ligand>
        <name>Zn(2+)</name>
        <dbReference type="ChEBI" id="CHEBI:29105"/>
    </ligand>
</feature>
<dbReference type="InterPro" id="IPR018163">
    <property type="entry name" value="Thr/Ala-tRNA-synth_IIc_edit"/>
</dbReference>
<dbReference type="InterPro" id="IPR018164">
    <property type="entry name" value="Ala-tRNA-synth_IIc_N"/>
</dbReference>
<evidence type="ECO:0000313" key="13">
    <source>
        <dbReference type="EMBL" id="TDD78775.1"/>
    </source>
</evidence>
<dbReference type="GO" id="GO:0000049">
    <property type="term" value="F:tRNA binding"/>
    <property type="evidence" value="ECO:0007669"/>
    <property type="project" value="UniProtKB-KW"/>
</dbReference>
<keyword evidence="7 11" id="KW-0067">ATP-binding</keyword>
<dbReference type="Gene3D" id="3.30.980.10">
    <property type="entry name" value="Threonyl-trna Synthetase, Chain A, domain 2"/>
    <property type="match status" value="1"/>
</dbReference>
<feature type="domain" description="Alanyl-transfer RNA synthetases family profile" evidence="12">
    <location>
        <begin position="1"/>
        <end position="719"/>
    </location>
</feature>
<evidence type="ECO:0000256" key="2">
    <source>
        <dbReference type="ARBA" id="ARBA00022555"/>
    </source>
</evidence>
<evidence type="ECO:0000256" key="6">
    <source>
        <dbReference type="ARBA" id="ARBA00022833"/>
    </source>
</evidence>
<dbReference type="GO" id="GO:0005737">
    <property type="term" value="C:cytoplasm"/>
    <property type="evidence" value="ECO:0007669"/>
    <property type="project" value="UniProtKB-SubCell"/>
</dbReference>
<dbReference type="SUPFAM" id="SSF55681">
    <property type="entry name" value="Class II aaRS and biotin synthetases"/>
    <property type="match status" value="1"/>
</dbReference>
<keyword evidence="2 11" id="KW-0820">tRNA-binding</keyword>
<dbReference type="PANTHER" id="PTHR11777">
    <property type="entry name" value="ALANYL-TRNA SYNTHETASE"/>
    <property type="match status" value="1"/>
</dbReference>
<dbReference type="FunFam" id="3.30.930.10:FF:000011">
    <property type="entry name" value="Alanine--tRNA ligase, cytoplasmic"/>
    <property type="match status" value="1"/>
</dbReference>
<comment type="catalytic activity">
    <reaction evidence="11">
        <text>tRNA(Ala) + L-alanine + ATP = L-alanyl-tRNA(Ala) + AMP + diphosphate</text>
        <dbReference type="Rhea" id="RHEA:12540"/>
        <dbReference type="Rhea" id="RHEA-COMP:9657"/>
        <dbReference type="Rhea" id="RHEA-COMP:9923"/>
        <dbReference type="ChEBI" id="CHEBI:30616"/>
        <dbReference type="ChEBI" id="CHEBI:33019"/>
        <dbReference type="ChEBI" id="CHEBI:57972"/>
        <dbReference type="ChEBI" id="CHEBI:78442"/>
        <dbReference type="ChEBI" id="CHEBI:78497"/>
        <dbReference type="ChEBI" id="CHEBI:456215"/>
        <dbReference type="EC" id="6.1.1.7"/>
    </reaction>
</comment>
<keyword evidence="10 11" id="KW-0030">Aminoacyl-tRNA synthetase</keyword>
<dbReference type="GO" id="GO:0002161">
    <property type="term" value="F:aminoacyl-tRNA deacylase activity"/>
    <property type="evidence" value="ECO:0007669"/>
    <property type="project" value="TreeGrafter"/>
</dbReference>
<protein>
    <recommendedName>
        <fullName evidence="11">Alanine--tRNA ligase</fullName>
        <ecNumber evidence="11">6.1.1.7</ecNumber>
    </recommendedName>
    <alternativeName>
        <fullName evidence="11">Alanyl-tRNA synthetase</fullName>
        <shortName evidence="11">AlaRS</shortName>
    </alternativeName>
</protein>
<dbReference type="Gene3D" id="3.30.54.20">
    <property type="match status" value="1"/>
</dbReference>
<dbReference type="Pfam" id="PF02272">
    <property type="entry name" value="DHHA1"/>
    <property type="match status" value="1"/>
</dbReference>
<comment type="caution">
    <text evidence="13">The sequence shown here is derived from an EMBL/GenBank/DDBJ whole genome shotgun (WGS) entry which is preliminary data.</text>
</comment>
<dbReference type="OrthoDB" id="9803884at2"/>
<dbReference type="SUPFAM" id="SSF101353">
    <property type="entry name" value="Putative anticodon-binding domain of alanyl-tRNA synthetase (AlaRS)"/>
    <property type="match status" value="1"/>
</dbReference>
<evidence type="ECO:0000256" key="1">
    <source>
        <dbReference type="ARBA" id="ARBA00008226"/>
    </source>
</evidence>
<comment type="subcellular location">
    <subcellularLocation>
        <location evidence="11">Cytoplasm</location>
    </subcellularLocation>
</comment>
<evidence type="ECO:0000256" key="5">
    <source>
        <dbReference type="ARBA" id="ARBA00022741"/>
    </source>
</evidence>
<keyword evidence="4 11" id="KW-0479">Metal-binding</keyword>
<evidence type="ECO:0000313" key="14">
    <source>
        <dbReference type="Proteomes" id="UP000295278"/>
    </source>
</evidence>
<dbReference type="InterPro" id="IPR050058">
    <property type="entry name" value="Ala-tRNA_ligase"/>
</dbReference>
<dbReference type="Gene3D" id="3.30.930.10">
    <property type="entry name" value="Bira Bifunctional Protein, Domain 2"/>
    <property type="match status" value="1"/>
</dbReference>
<gene>
    <name evidence="11 13" type="primary">alaS</name>
    <name evidence="13" type="ORF">E0F89_03855</name>
</gene>
<comment type="domain">
    <text evidence="11">Consists of three domains; the N-terminal catalytic domain, the editing domain and the C-terminal C-Ala domain. The editing domain removes incorrectly charged amino acids, while the C-Ala domain, along with tRNA(Ala), serves as a bridge to cooperatively bring together the editing and aminoacylation centers thus stimulating deacylation of misacylated tRNAs.</text>
</comment>
<dbReference type="HAMAP" id="MF_00036_B">
    <property type="entry name" value="Ala_tRNA_synth_B"/>
    <property type="match status" value="1"/>
</dbReference>
<dbReference type="PRINTS" id="PR00980">
    <property type="entry name" value="TRNASYNTHALA"/>
</dbReference>
<dbReference type="PANTHER" id="PTHR11777:SF9">
    <property type="entry name" value="ALANINE--TRNA LIGASE, CYTOPLASMIC"/>
    <property type="match status" value="1"/>
</dbReference>
<dbReference type="GO" id="GO:0008270">
    <property type="term" value="F:zinc ion binding"/>
    <property type="evidence" value="ECO:0007669"/>
    <property type="project" value="UniProtKB-UniRule"/>
</dbReference>
<dbReference type="GO" id="GO:0005524">
    <property type="term" value="F:ATP binding"/>
    <property type="evidence" value="ECO:0007669"/>
    <property type="project" value="UniProtKB-UniRule"/>
</dbReference>
<feature type="binding site" evidence="11">
    <location>
        <position position="680"/>
    </location>
    <ligand>
        <name>Zn(2+)</name>
        <dbReference type="ChEBI" id="CHEBI:29105"/>
    </ligand>
</feature>
<dbReference type="CDD" id="cd00673">
    <property type="entry name" value="AlaRS_core"/>
    <property type="match status" value="1"/>
</dbReference>
<evidence type="ECO:0000256" key="3">
    <source>
        <dbReference type="ARBA" id="ARBA00022598"/>
    </source>
</evidence>
<dbReference type="RefSeq" id="WP_131908522.1">
    <property type="nucleotide sequence ID" value="NZ_SMFM01000001.1"/>
</dbReference>
<dbReference type="FunFam" id="3.30.980.10:FF:000004">
    <property type="entry name" value="Alanine--tRNA ligase, cytoplasmic"/>
    <property type="match status" value="1"/>
</dbReference>
<dbReference type="SUPFAM" id="SSF55186">
    <property type="entry name" value="ThrRS/AlaRS common domain"/>
    <property type="match status" value="1"/>
</dbReference>
<evidence type="ECO:0000256" key="11">
    <source>
        <dbReference type="HAMAP-Rule" id="MF_00036"/>
    </source>
</evidence>
<evidence type="ECO:0000256" key="7">
    <source>
        <dbReference type="ARBA" id="ARBA00022840"/>
    </source>
</evidence>
<dbReference type="Pfam" id="PF07973">
    <property type="entry name" value="tRNA_SAD"/>
    <property type="match status" value="1"/>
</dbReference>
<evidence type="ECO:0000256" key="10">
    <source>
        <dbReference type="ARBA" id="ARBA00023146"/>
    </source>
</evidence>
<evidence type="ECO:0000256" key="9">
    <source>
        <dbReference type="ARBA" id="ARBA00022917"/>
    </source>
</evidence>
<keyword evidence="8 11" id="KW-0694">RNA-binding</keyword>
<keyword evidence="11" id="KW-0963">Cytoplasm</keyword>
<dbReference type="GO" id="GO:0004813">
    <property type="term" value="F:alanine-tRNA ligase activity"/>
    <property type="evidence" value="ECO:0007669"/>
    <property type="project" value="UniProtKB-UniRule"/>
</dbReference>
<dbReference type="NCBIfam" id="TIGR00344">
    <property type="entry name" value="alaS"/>
    <property type="match status" value="1"/>
</dbReference>
<organism evidence="13 14">
    <name type="scientific">Flavobacterium caseinilyticum</name>
    <dbReference type="NCBI Taxonomy" id="2541732"/>
    <lineage>
        <taxon>Bacteria</taxon>
        <taxon>Pseudomonadati</taxon>
        <taxon>Bacteroidota</taxon>
        <taxon>Flavobacteriia</taxon>
        <taxon>Flavobacteriales</taxon>
        <taxon>Flavobacteriaceae</taxon>
        <taxon>Flavobacterium</taxon>
    </lineage>
</organism>
<feature type="binding site" evidence="11">
    <location>
        <position position="574"/>
    </location>
    <ligand>
        <name>Zn(2+)</name>
        <dbReference type="ChEBI" id="CHEBI:29105"/>
    </ligand>
</feature>
<comment type="cofactor">
    <cofactor evidence="11">
        <name>Zn(2+)</name>
        <dbReference type="ChEBI" id="CHEBI:29105"/>
    </cofactor>
    <text evidence="11">Binds 1 zinc ion per subunit.</text>
</comment>
<dbReference type="InterPro" id="IPR045864">
    <property type="entry name" value="aa-tRNA-synth_II/BPL/LPL"/>
</dbReference>
<dbReference type="InterPro" id="IPR012947">
    <property type="entry name" value="tRNA_SAD"/>
</dbReference>
<dbReference type="FunFam" id="3.10.310.40:FF:000001">
    <property type="entry name" value="Alanine--tRNA ligase"/>
    <property type="match status" value="1"/>
</dbReference>
<keyword evidence="6 11" id="KW-0862">Zinc</keyword>
<dbReference type="InterPro" id="IPR002318">
    <property type="entry name" value="Ala-tRNA-lgiase_IIc"/>
</dbReference>
<dbReference type="EC" id="6.1.1.7" evidence="11"/>
<dbReference type="SUPFAM" id="SSF50447">
    <property type="entry name" value="Translation proteins"/>
    <property type="match status" value="1"/>
</dbReference>
<dbReference type="SMART" id="SM00863">
    <property type="entry name" value="tRNA_SAD"/>
    <property type="match status" value="1"/>
</dbReference>
<dbReference type="FunFam" id="3.30.54.20:FF:000001">
    <property type="entry name" value="Alanine--tRNA ligase"/>
    <property type="match status" value="1"/>
</dbReference>